<dbReference type="AlphaFoldDB" id="A0A645AK68"/>
<gene>
    <name evidence="1" type="ORF">SDC9_100195</name>
</gene>
<accession>A0A645AK68</accession>
<dbReference type="EMBL" id="VSSQ01014330">
    <property type="protein sequence ID" value="MPM53427.1"/>
    <property type="molecule type" value="Genomic_DNA"/>
</dbReference>
<name>A0A645AK68_9ZZZZ</name>
<protein>
    <submittedName>
        <fullName evidence="1">Uncharacterized protein</fullName>
    </submittedName>
</protein>
<comment type="caution">
    <text evidence="1">The sequence shown here is derived from an EMBL/GenBank/DDBJ whole genome shotgun (WGS) entry which is preliminary data.</text>
</comment>
<reference evidence="1" key="1">
    <citation type="submission" date="2019-08" db="EMBL/GenBank/DDBJ databases">
        <authorList>
            <person name="Kucharzyk K."/>
            <person name="Murdoch R.W."/>
            <person name="Higgins S."/>
            <person name="Loffler F."/>
        </authorList>
    </citation>
    <scope>NUCLEOTIDE SEQUENCE</scope>
</reference>
<evidence type="ECO:0000313" key="1">
    <source>
        <dbReference type="EMBL" id="MPM53427.1"/>
    </source>
</evidence>
<proteinExistence type="predicted"/>
<organism evidence="1">
    <name type="scientific">bioreactor metagenome</name>
    <dbReference type="NCBI Taxonomy" id="1076179"/>
    <lineage>
        <taxon>unclassified sequences</taxon>
        <taxon>metagenomes</taxon>
        <taxon>ecological metagenomes</taxon>
    </lineage>
</organism>
<sequence length="230" mass="24984">MFPLGEGIHFHAPLALFIDRGGAHHVIAVIDLDGGTDRARAADHRSGVVGGRFFLDVDQRARVVGRDIANGWRRWLDTVEREVNGAGLCTNIANRIHRSQCEAVVGSADGGAGCDAEAAVAVDLRCANHHAVVQQLDGCYVAAHSRAAVGGRGIIRHPVLRNRAGRTAFVVVEHQVGQAACFRRQRVKRLRRAGRSIGLARGAKRRSLRHVEQDGANGAVRWRDGERVNR</sequence>